<dbReference type="GO" id="GO:0032259">
    <property type="term" value="P:methylation"/>
    <property type="evidence" value="ECO:0007669"/>
    <property type="project" value="UniProtKB-KW"/>
</dbReference>
<proteinExistence type="predicted"/>
<dbReference type="AlphaFoldDB" id="K1U8E6"/>
<feature type="non-terminal residue" evidence="1">
    <location>
        <position position="1"/>
    </location>
</feature>
<accession>K1U8E6</accession>
<dbReference type="GO" id="GO:0008168">
    <property type="term" value="F:methyltransferase activity"/>
    <property type="evidence" value="ECO:0007669"/>
    <property type="project" value="UniProtKB-KW"/>
</dbReference>
<sequence>YEVAPTLINKDAFDEYVINEDYDANMLAAAVALHEGFHYQPDGELFWKQSVGNENSYLFVTTRHLNSTYLDSIKDTMEDGEYLIIACRSFDNGLDKAYDNIAVKKIPQMLLERCEFGKTDYNLNIVHPPVYDDEEKQDV</sequence>
<keyword evidence="1" id="KW-0489">Methyltransferase</keyword>
<protein>
    <submittedName>
        <fullName evidence="1">Adenine specific DNA methylase Mod</fullName>
    </submittedName>
</protein>
<gene>
    <name evidence="1" type="ORF">LEA_00251</name>
</gene>
<keyword evidence="1" id="KW-0808">Transferase</keyword>
<evidence type="ECO:0000313" key="1">
    <source>
        <dbReference type="EMBL" id="EKC81527.1"/>
    </source>
</evidence>
<organism evidence="1">
    <name type="scientific">human gut metagenome</name>
    <dbReference type="NCBI Taxonomy" id="408170"/>
    <lineage>
        <taxon>unclassified sequences</taxon>
        <taxon>metagenomes</taxon>
        <taxon>organismal metagenomes</taxon>
    </lineage>
</organism>
<dbReference type="EMBL" id="AJWY01000179">
    <property type="protein sequence ID" value="EKC81527.1"/>
    <property type="molecule type" value="Genomic_DNA"/>
</dbReference>
<comment type="caution">
    <text evidence="1">The sequence shown here is derived from an EMBL/GenBank/DDBJ whole genome shotgun (WGS) entry which is preliminary data.</text>
</comment>
<reference evidence="1" key="1">
    <citation type="journal article" date="2013" name="Environ. Microbiol.">
        <title>Microbiota from the distal guts of lean and obese adolescents exhibit partial functional redundancy besides clear differences in community structure.</title>
        <authorList>
            <person name="Ferrer M."/>
            <person name="Ruiz A."/>
            <person name="Lanza F."/>
            <person name="Haange S.B."/>
            <person name="Oberbach A."/>
            <person name="Till H."/>
            <person name="Bargiela R."/>
            <person name="Campoy C."/>
            <person name="Segura M.T."/>
            <person name="Richter M."/>
            <person name="von Bergen M."/>
            <person name="Seifert J."/>
            <person name="Suarez A."/>
        </authorList>
    </citation>
    <scope>NUCLEOTIDE SEQUENCE</scope>
</reference>
<name>K1U8E6_9ZZZZ</name>